<dbReference type="Pfam" id="PF02739">
    <property type="entry name" value="5_3_exonuc_N"/>
    <property type="match status" value="1"/>
</dbReference>
<dbReference type="GO" id="GO:0003887">
    <property type="term" value="F:DNA-directed DNA polymerase activity"/>
    <property type="evidence" value="ECO:0007669"/>
    <property type="project" value="UniProtKB-UniRule"/>
</dbReference>
<feature type="domain" description="3'-5' exonuclease" evidence="17">
    <location>
        <begin position="329"/>
        <end position="513"/>
    </location>
</feature>
<dbReference type="SUPFAM" id="SSF47807">
    <property type="entry name" value="5' to 3' exonuclease, C-terminal subdomain"/>
    <property type="match status" value="1"/>
</dbReference>
<dbReference type="RefSeq" id="WP_087863181.1">
    <property type="nucleotide sequence ID" value="NZ_LT859958.1"/>
</dbReference>
<dbReference type="PRINTS" id="PR00868">
    <property type="entry name" value="DNAPOLI"/>
</dbReference>
<name>A0A1Y6K6Y8_9CHLR</name>
<dbReference type="InterPro" id="IPR029060">
    <property type="entry name" value="PIN-like_dom_sf"/>
</dbReference>
<dbReference type="InterPro" id="IPR036279">
    <property type="entry name" value="5-3_exonuclease_C_sf"/>
</dbReference>
<dbReference type="GO" id="GO:0006302">
    <property type="term" value="P:double-strand break repair"/>
    <property type="evidence" value="ECO:0007669"/>
    <property type="project" value="TreeGrafter"/>
</dbReference>
<evidence type="ECO:0000259" key="17">
    <source>
        <dbReference type="SMART" id="SM00474"/>
    </source>
</evidence>
<dbReference type="InterPro" id="IPR020046">
    <property type="entry name" value="5-3_exonucl_a-hlix_arch_N"/>
</dbReference>
<evidence type="ECO:0000256" key="11">
    <source>
        <dbReference type="ARBA" id="ARBA00022932"/>
    </source>
</evidence>
<keyword evidence="10 16" id="KW-0269">Exonuclease</keyword>
<dbReference type="InterPro" id="IPR002298">
    <property type="entry name" value="DNA_polymerase_A"/>
</dbReference>
<evidence type="ECO:0000259" key="19">
    <source>
        <dbReference type="SMART" id="SM00482"/>
    </source>
</evidence>
<evidence type="ECO:0000256" key="2">
    <source>
        <dbReference type="ARBA" id="ARBA00012417"/>
    </source>
</evidence>
<dbReference type="NCBIfam" id="NF004397">
    <property type="entry name" value="PRK05755.1"/>
    <property type="match status" value="1"/>
</dbReference>
<dbReference type="NCBIfam" id="TIGR00593">
    <property type="entry name" value="pola"/>
    <property type="match status" value="1"/>
</dbReference>
<dbReference type="InterPro" id="IPR002562">
    <property type="entry name" value="3'-5'_exonuclease_dom"/>
</dbReference>
<keyword evidence="4 16" id="KW-0808">Transferase</keyword>
<dbReference type="CDD" id="cd06139">
    <property type="entry name" value="DNA_polA_I_Ecoli_like_exo"/>
    <property type="match status" value="1"/>
</dbReference>
<dbReference type="SUPFAM" id="SSF56672">
    <property type="entry name" value="DNA/RNA polymerases"/>
    <property type="match status" value="1"/>
</dbReference>
<dbReference type="Pfam" id="PF01367">
    <property type="entry name" value="5_3_exonuc"/>
    <property type="match status" value="1"/>
</dbReference>
<dbReference type="GO" id="GO:0008409">
    <property type="term" value="F:5'-3' exonuclease activity"/>
    <property type="evidence" value="ECO:0007669"/>
    <property type="project" value="UniProtKB-UniRule"/>
</dbReference>
<dbReference type="InterPro" id="IPR012337">
    <property type="entry name" value="RNaseH-like_sf"/>
</dbReference>
<dbReference type="CDD" id="cd09859">
    <property type="entry name" value="PIN_53EXO"/>
    <property type="match status" value="1"/>
</dbReference>
<dbReference type="PROSITE" id="PS00447">
    <property type="entry name" value="DNA_POLYMERASE_A"/>
    <property type="match status" value="1"/>
</dbReference>
<evidence type="ECO:0000256" key="14">
    <source>
        <dbReference type="ARBA" id="ARBA00049244"/>
    </source>
</evidence>
<dbReference type="InterPro" id="IPR018320">
    <property type="entry name" value="DNA_polymerase_1"/>
</dbReference>
<organism evidence="20 21">
    <name type="scientific">Candidatus Brevifilum fermentans</name>
    <dbReference type="NCBI Taxonomy" id="1986204"/>
    <lineage>
        <taxon>Bacteria</taxon>
        <taxon>Bacillati</taxon>
        <taxon>Chloroflexota</taxon>
        <taxon>Anaerolineae</taxon>
        <taxon>Anaerolineales</taxon>
        <taxon>Anaerolineaceae</taxon>
        <taxon>Candidatus Brevifilum</taxon>
    </lineage>
</organism>
<dbReference type="PANTHER" id="PTHR10133">
    <property type="entry name" value="DNA POLYMERASE I"/>
    <property type="match status" value="1"/>
</dbReference>
<dbReference type="FunFam" id="1.10.150.20:FF:000002">
    <property type="entry name" value="DNA polymerase I"/>
    <property type="match status" value="1"/>
</dbReference>
<keyword evidence="7" id="KW-0540">Nuclease</keyword>
<keyword evidence="21" id="KW-1185">Reference proteome</keyword>
<dbReference type="Pfam" id="PF01612">
    <property type="entry name" value="DNA_pol_A_exo1"/>
    <property type="match status" value="1"/>
</dbReference>
<dbReference type="SUPFAM" id="SSF53098">
    <property type="entry name" value="Ribonuclease H-like"/>
    <property type="match status" value="1"/>
</dbReference>
<evidence type="ECO:0000313" key="21">
    <source>
        <dbReference type="Proteomes" id="UP000195514"/>
    </source>
</evidence>
<evidence type="ECO:0000256" key="12">
    <source>
        <dbReference type="ARBA" id="ARBA00023125"/>
    </source>
</evidence>
<dbReference type="GO" id="GO:0003677">
    <property type="term" value="F:DNA binding"/>
    <property type="evidence" value="ECO:0007669"/>
    <property type="project" value="UniProtKB-UniRule"/>
</dbReference>
<proteinExistence type="inferred from homology"/>
<dbReference type="OrthoDB" id="9806424at2"/>
<dbReference type="FunFam" id="1.20.1060.10:FF:000001">
    <property type="entry name" value="DNA polymerase I"/>
    <property type="match status" value="1"/>
</dbReference>
<keyword evidence="5 16" id="KW-0548">Nucleotidyltransferase</keyword>
<gene>
    <name evidence="16 20" type="primary">polA</name>
    <name evidence="20" type="ORF">CFX1CAM_2271</name>
</gene>
<evidence type="ECO:0000256" key="6">
    <source>
        <dbReference type="ARBA" id="ARBA00022705"/>
    </source>
</evidence>
<dbReference type="EC" id="2.7.7.7" evidence="2 15"/>
<dbReference type="EMBL" id="LT859958">
    <property type="protein sequence ID" value="SMX55336.1"/>
    <property type="molecule type" value="Genomic_DNA"/>
</dbReference>
<dbReference type="GO" id="GO:0008408">
    <property type="term" value="F:3'-5' exonuclease activity"/>
    <property type="evidence" value="ECO:0007669"/>
    <property type="project" value="UniProtKB-UniRule"/>
</dbReference>
<accession>A0A1Y6K6Y8</accession>
<dbReference type="SMART" id="SM00475">
    <property type="entry name" value="53EXOc"/>
    <property type="match status" value="1"/>
</dbReference>
<evidence type="ECO:0000256" key="16">
    <source>
        <dbReference type="RuleBase" id="RU004460"/>
    </source>
</evidence>
<dbReference type="KEGG" id="abat:CFX1CAM_2271"/>
<feature type="domain" description="DNA-directed DNA polymerase family A palm" evidence="19">
    <location>
        <begin position="684"/>
        <end position="891"/>
    </location>
</feature>
<dbReference type="CDD" id="cd08637">
    <property type="entry name" value="DNA_pol_A_pol_I_C"/>
    <property type="match status" value="1"/>
</dbReference>
<protein>
    <recommendedName>
        <fullName evidence="3 15">DNA polymerase I</fullName>
        <ecNumber evidence="2 15">2.7.7.7</ecNumber>
    </recommendedName>
</protein>
<evidence type="ECO:0000313" key="20">
    <source>
        <dbReference type="EMBL" id="SMX55336.1"/>
    </source>
</evidence>
<evidence type="ECO:0000256" key="3">
    <source>
        <dbReference type="ARBA" id="ARBA00020311"/>
    </source>
</evidence>
<evidence type="ECO:0000256" key="15">
    <source>
        <dbReference type="NCBIfam" id="TIGR00593"/>
    </source>
</evidence>
<dbReference type="Proteomes" id="UP000195514">
    <property type="component" value="Chromosome I"/>
</dbReference>
<evidence type="ECO:0000256" key="13">
    <source>
        <dbReference type="ARBA" id="ARBA00023204"/>
    </source>
</evidence>
<dbReference type="Gene3D" id="3.30.70.370">
    <property type="match status" value="1"/>
</dbReference>
<keyword evidence="8 16" id="KW-0227">DNA damage</keyword>
<evidence type="ECO:0000256" key="10">
    <source>
        <dbReference type="ARBA" id="ARBA00022839"/>
    </source>
</evidence>
<dbReference type="PANTHER" id="PTHR10133:SF27">
    <property type="entry name" value="DNA POLYMERASE NU"/>
    <property type="match status" value="1"/>
</dbReference>
<evidence type="ECO:0000259" key="18">
    <source>
        <dbReference type="SMART" id="SM00475"/>
    </source>
</evidence>
<comment type="similarity">
    <text evidence="1 16">Belongs to the DNA polymerase type-A family.</text>
</comment>
<evidence type="ECO:0000256" key="5">
    <source>
        <dbReference type="ARBA" id="ARBA00022695"/>
    </source>
</evidence>
<reference evidence="21" key="1">
    <citation type="submission" date="2017-05" db="EMBL/GenBank/DDBJ databases">
        <authorList>
            <person name="Kirkegaard R."/>
            <person name="Mcilroy J S."/>
        </authorList>
    </citation>
    <scope>NUCLEOTIDE SEQUENCE [LARGE SCALE GENOMIC DNA]</scope>
</reference>
<dbReference type="SMART" id="SM00482">
    <property type="entry name" value="POLAc"/>
    <property type="match status" value="1"/>
</dbReference>
<dbReference type="InterPro" id="IPR002421">
    <property type="entry name" value="5-3_exonuclease"/>
</dbReference>
<dbReference type="InterPro" id="IPR001098">
    <property type="entry name" value="DNA-dir_DNA_pol_A_palm_dom"/>
</dbReference>
<dbReference type="SUPFAM" id="SSF88723">
    <property type="entry name" value="PIN domain-like"/>
    <property type="match status" value="1"/>
</dbReference>
<dbReference type="InterPro" id="IPR036397">
    <property type="entry name" value="RNaseH_sf"/>
</dbReference>
<keyword evidence="9 16" id="KW-0378">Hydrolase</keyword>
<keyword evidence="12 16" id="KW-0238">DNA-binding</keyword>
<feature type="domain" description="5'-3' exonuclease" evidence="18">
    <location>
        <begin position="1"/>
        <end position="268"/>
    </location>
</feature>
<dbReference type="CDD" id="cd09898">
    <property type="entry name" value="H3TH_53EXO"/>
    <property type="match status" value="1"/>
</dbReference>
<evidence type="ECO:0000256" key="4">
    <source>
        <dbReference type="ARBA" id="ARBA00022679"/>
    </source>
</evidence>
<dbReference type="InterPro" id="IPR043502">
    <property type="entry name" value="DNA/RNA_pol_sf"/>
</dbReference>
<dbReference type="GO" id="GO:0006261">
    <property type="term" value="P:DNA-templated DNA replication"/>
    <property type="evidence" value="ECO:0007669"/>
    <property type="project" value="UniProtKB-UniRule"/>
</dbReference>
<evidence type="ECO:0000256" key="1">
    <source>
        <dbReference type="ARBA" id="ARBA00007705"/>
    </source>
</evidence>
<evidence type="ECO:0000256" key="7">
    <source>
        <dbReference type="ARBA" id="ARBA00022722"/>
    </source>
</evidence>
<dbReference type="InterPro" id="IPR020045">
    <property type="entry name" value="DNA_polI_H3TH"/>
</dbReference>
<dbReference type="Gene3D" id="3.40.50.1010">
    <property type="entry name" value="5'-nuclease"/>
    <property type="match status" value="1"/>
</dbReference>
<sequence length="929" mass="102826">MPPILYLLDGHGLAYRAYFALTAGGTRSNAFQTNSGEPTAGVYGFTSILMRIFQQENPDYLAVVFDKGKSFRHEIYEGYKGTRAKMPDDLRGQVERMREIVDAFNIPRLELENYEADDVLGSVAHWAAEEQGLGVKIITGDKDLLQLVTDRVVVNLAGTKLSEAKDYFPEDVVEKMGVPPEKVVDLKALSGDPSDNIPGVRGIGEKTAVKLLNEYGSLDGIYEHLDEITGRAKSALEAGRESAYMSRELARIVTDLDIKVNLDQARIDHFNPKAVENLFRELEFRSLVEQLNTLVGKMHPQATRSGQMDLFDQAASNLPASEQPGLVKTTIVDTPERLQELAKVLSGAEQIAFDTETNDTDPMRARLVGISLAVDPEHGYYIPLGHQQGEQLTIEEVFKALAGAMTDKNIGKVGHNLKFDYLVLKRAGLTVEPLTFDTMVAEWLINPASRNLGLKNLAWVRLGYEMTRIEELIGKGRGQKTMDQVPIAEAAGYAAADAAICLRLIPQLRDELGSHNAQKLFDTMEMPLVPVLAGMEEVGFSLDTAFFKNFSHELEGKLAEIEARIQTAVGYAFNLNSTQQLSEALFNKLGLEPPDRARKTSSGLYSTAADVLEAMTGQHPVVAWVLEYRELEKLRSTYVDALPLQVNPDTGRVHTSFNQTGTVTGRIASSNPNLQNIPIRTEIGRRVREGFIAQPGWLLMSVDYSQIELRIVAHMSQDEAMLAAFRAGQDIHSTTAAAVHGIDLAEVTPEMRRHAKAINFGLIYGMSAFGLTNATDLTLAEAENFIEAYFKEFPGVKNYLQGIRKQAAQQGYVETLLGRRRYFPNLKSGAPHNIRQREEREAINAPIQGTAADIIKLAMLRLPVEIKKAGLGVRMLLQVHDELIFEVPEDELQQTVKLVQSVMENAYTLSIPIGTEARVGKSWGVMEEV</sequence>
<dbReference type="FunFam" id="1.10.150.20:FF:000003">
    <property type="entry name" value="DNA polymerase I"/>
    <property type="match status" value="1"/>
</dbReference>
<keyword evidence="6 16" id="KW-0235">DNA replication</keyword>
<dbReference type="AlphaFoldDB" id="A0A1Y6K6Y8"/>
<dbReference type="InterPro" id="IPR019760">
    <property type="entry name" value="DNA-dir_DNA_pol_A_CS"/>
</dbReference>
<dbReference type="InterPro" id="IPR008918">
    <property type="entry name" value="HhH2"/>
</dbReference>
<dbReference type="Pfam" id="PF00476">
    <property type="entry name" value="DNA_pol_A"/>
    <property type="match status" value="1"/>
</dbReference>
<keyword evidence="11 16" id="KW-0239">DNA-directed DNA polymerase</keyword>
<comment type="catalytic activity">
    <reaction evidence="14 16">
        <text>DNA(n) + a 2'-deoxyribonucleoside 5'-triphosphate = DNA(n+1) + diphosphate</text>
        <dbReference type="Rhea" id="RHEA:22508"/>
        <dbReference type="Rhea" id="RHEA-COMP:17339"/>
        <dbReference type="Rhea" id="RHEA-COMP:17340"/>
        <dbReference type="ChEBI" id="CHEBI:33019"/>
        <dbReference type="ChEBI" id="CHEBI:61560"/>
        <dbReference type="ChEBI" id="CHEBI:173112"/>
        <dbReference type="EC" id="2.7.7.7"/>
    </reaction>
</comment>
<dbReference type="SMART" id="SM00474">
    <property type="entry name" value="35EXOc"/>
    <property type="match status" value="1"/>
</dbReference>
<dbReference type="Gene3D" id="1.10.150.20">
    <property type="entry name" value="5' to 3' exonuclease, C-terminal subdomain"/>
    <property type="match status" value="2"/>
</dbReference>
<evidence type="ECO:0000256" key="8">
    <source>
        <dbReference type="ARBA" id="ARBA00022763"/>
    </source>
</evidence>
<dbReference type="SMART" id="SM00279">
    <property type="entry name" value="HhH2"/>
    <property type="match status" value="1"/>
</dbReference>
<comment type="function">
    <text evidence="16">In addition to polymerase activity, this DNA polymerase exhibits 3'-5' and 5'-3' exonuclease activity.</text>
</comment>
<evidence type="ECO:0000256" key="9">
    <source>
        <dbReference type="ARBA" id="ARBA00022801"/>
    </source>
</evidence>
<dbReference type="Gene3D" id="1.20.1060.10">
    <property type="entry name" value="Taq DNA Polymerase, Chain T, domain 4"/>
    <property type="match status" value="1"/>
</dbReference>
<keyword evidence="13 16" id="KW-0234">DNA repair</keyword>
<dbReference type="Gene3D" id="3.30.420.10">
    <property type="entry name" value="Ribonuclease H-like superfamily/Ribonuclease H"/>
    <property type="match status" value="1"/>
</dbReference>